<dbReference type="Proteomes" id="UP000334990">
    <property type="component" value="Unassembled WGS sequence"/>
</dbReference>
<protein>
    <submittedName>
        <fullName evidence="1">Uncharacterized protein</fullName>
    </submittedName>
</protein>
<accession>A0A5M3VQC2</accession>
<dbReference type="RefSeq" id="WP_155335115.1">
    <property type="nucleotide sequence ID" value="NZ_BAAABN010000078.1"/>
</dbReference>
<evidence type="ECO:0000313" key="1">
    <source>
        <dbReference type="EMBL" id="GER98683.1"/>
    </source>
</evidence>
<proteinExistence type="predicted"/>
<dbReference type="OrthoDB" id="3426531at2"/>
<gene>
    <name evidence="1" type="ORF">Acor_07450</name>
</gene>
<keyword evidence="2" id="KW-1185">Reference proteome</keyword>
<reference evidence="1 2" key="1">
    <citation type="submission" date="2019-10" db="EMBL/GenBank/DDBJ databases">
        <title>Whole genome shotgun sequence of Acrocarpospora corrugata NBRC 13972.</title>
        <authorList>
            <person name="Ichikawa N."/>
            <person name="Kimura A."/>
            <person name="Kitahashi Y."/>
            <person name="Komaki H."/>
            <person name="Oguchi A."/>
        </authorList>
    </citation>
    <scope>NUCLEOTIDE SEQUENCE [LARGE SCALE GENOMIC DNA]</scope>
    <source>
        <strain evidence="1 2">NBRC 13972</strain>
    </source>
</reference>
<comment type="caution">
    <text evidence="1">The sequence shown here is derived from an EMBL/GenBank/DDBJ whole genome shotgun (WGS) entry which is preliminary data.</text>
</comment>
<sequence>MDRKGWPGTLAVAAVLIVLAIGLPMANRGIAAADVPLPAGSRVQVGPLSDDHSRPLSVQVPDGWALNTDATALSESVALYNGSTSFQLSVILAQGATPEQLWHGLGEIEQAGGVVPRLGATMPIKTAQGVPGLAGPITVQDHTAAVAVFAAPSLGADVVVTGPPEEVMGSDISGMLSSIRFDGAGA</sequence>
<name>A0A5M3VQC2_9ACTN</name>
<organism evidence="1 2">
    <name type="scientific">Acrocarpospora corrugata</name>
    <dbReference type="NCBI Taxonomy" id="35763"/>
    <lineage>
        <taxon>Bacteria</taxon>
        <taxon>Bacillati</taxon>
        <taxon>Actinomycetota</taxon>
        <taxon>Actinomycetes</taxon>
        <taxon>Streptosporangiales</taxon>
        <taxon>Streptosporangiaceae</taxon>
        <taxon>Acrocarpospora</taxon>
    </lineage>
</organism>
<evidence type="ECO:0000313" key="2">
    <source>
        <dbReference type="Proteomes" id="UP000334990"/>
    </source>
</evidence>
<dbReference type="EMBL" id="BLAD01000037">
    <property type="protein sequence ID" value="GER98683.1"/>
    <property type="molecule type" value="Genomic_DNA"/>
</dbReference>
<dbReference type="AlphaFoldDB" id="A0A5M3VQC2"/>